<feature type="domain" description="Transcriptional repressor PaaX-like central Cas2-like" evidence="1">
    <location>
        <begin position="52"/>
        <end position="122"/>
    </location>
</feature>
<accession>A0A2H0UKH5</accession>
<reference evidence="3" key="1">
    <citation type="submission" date="2017-09" db="EMBL/GenBank/DDBJ databases">
        <title>Depth-based differentiation of microbial function through sediment-hosted aquifers and enrichment of novel symbionts in the deep terrestrial subsurface.</title>
        <authorList>
            <person name="Probst A.J."/>
            <person name="Ladd B."/>
            <person name="Jarett J.K."/>
            <person name="Geller-Mcgrath D.E."/>
            <person name="Sieber C.M.K."/>
            <person name="Emerson J.B."/>
            <person name="Anantharaman K."/>
            <person name="Thomas B.C."/>
            <person name="Malmstrom R."/>
            <person name="Stieglmeier M."/>
            <person name="Klingl A."/>
            <person name="Woyke T."/>
            <person name="Ryan C.M."/>
            <person name="Banfield J.F."/>
        </authorList>
    </citation>
    <scope>NUCLEOTIDE SEQUENCE [LARGE SCALE GENOMIC DNA]</scope>
</reference>
<dbReference type="EMBL" id="PFBD01000023">
    <property type="protein sequence ID" value="PIR86907.1"/>
    <property type="molecule type" value="Genomic_DNA"/>
</dbReference>
<gene>
    <name evidence="2" type="ORF">COU11_03575</name>
</gene>
<proteinExistence type="predicted"/>
<evidence type="ECO:0000259" key="1">
    <source>
        <dbReference type="Pfam" id="PF20803"/>
    </source>
</evidence>
<dbReference type="InterPro" id="IPR048846">
    <property type="entry name" value="PaaX-like_central"/>
</dbReference>
<comment type="caution">
    <text evidence="2">The sequence shown here is derived from an EMBL/GenBank/DDBJ whole genome shotgun (WGS) entry which is preliminary data.</text>
</comment>
<name>A0A2H0UKH5_9BACT</name>
<dbReference type="Proteomes" id="UP000229526">
    <property type="component" value="Unassembled WGS sequence"/>
</dbReference>
<dbReference type="AlphaFoldDB" id="A0A2H0UKH5"/>
<evidence type="ECO:0000313" key="3">
    <source>
        <dbReference type="Proteomes" id="UP000229526"/>
    </source>
</evidence>
<sequence>MYELRRDKLVQEDKKSGRYSITTVGRRWLKSFVEKPTTDYAPGPAERATVTVISYDIPESMRIFRDWLRYVLLHQLGMKQVHQSVYIGKIKLPEELVKDIVRYELDEHIEIFEMTKSGTLRQRNL</sequence>
<organism evidence="2 3">
    <name type="scientific">Candidatus Harrisonbacteria bacterium CG10_big_fil_rev_8_21_14_0_10_49_15</name>
    <dbReference type="NCBI Taxonomy" id="1974587"/>
    <lineage>
        <taxon>Bacteria</taxon>
        <taxon>Candidatus Harrisoniibacteriota</taxon>
    </lineage>
</organism>
<protein>
    <recommendedName>
        <fullName evidence="1">Transcriptional repressor PaaX-like central Cas2-like domain-containing protein</fullName>
    </recommendedName>
</protein>
<evidence type="ECO:0000313" key="2">
    <source>
        <dbReference type="EMBL" id="PIR86907.1"/>
    </source>
</evidence>
<dbReference type="Pfam" id="PF20803">
    <property type="entry name" value="PaaX_M"/>
    <property type="match status" value="1"/>
</dbReference>